<evidence type="ECO:0000256" key="3">
    <source>
        <dbReference type="PIRSR" id="PIRSR001235-1"/>
    </source>
</evidence>
<keyword evidence="3" id="KW-0479">Metal-binding</keyword>
<accession>A0A2Z4LVL0</accession>
<dbReference type="AlphaFoldDB" id="A0A2Z4LVL0"/>
<name>A0A2Z4LVL0_9FLAO</name>
<keyword evidence="6" id="KW-1185">Reference proteome</keyword>
<dbReference type="GO" id="GO:0046872">
    <property type="term" value="F:metal ion binding"/>
    <property type="evidence" value="ECO:0007669"/>
    <property type="project" value="UniProtKB-KW"/>
</dbReference>
<feature type="domain" description="Peptidase M20 dimerisation" evidence="4">
    <location>
        <begin position="207"/>
        <end position="308"/>
    </location>
</feature>
<evidence type="ECO:0000256" key="1">
    <source>
        <dbReference type="ARBA" id="ARBA00006153"/>
    </source>
</evidence>
<dbReference type="CDD" id="cd03884">
    <property type="entry name" value="M20_bAS"/>
    <property type="match status" value="1"/>
</dbReference>
<dbReference type="Pfam" id="PF07687">
    <property type="entry name" value="M20_dimer"/>
    <property type="match status" value="1"/>
</dbReference>
<feature type="binding site" evidence="3">
    <location>
        <position position="81"/>
    </location>
    <ligand>
        <name>Zn(2+)</name>
        <dbReference type="ChEBI" id="CHEBI:29105"/>
        <label>1</label>
    </ligand>
</feature>
<feature type="binding site" evidence="3">
    <location>
        <position position="380"/>
    </location>
    <ligand>
        <name>Zn(2+)</name>
        <dbReference type="ChEBI" id="CHEBI:29105"/>
        <label>2</label>
    </ligand>
</feature>
<dbReference type="Pfam" id="PF01546">
    <property type="entry name" value="Peptidase_M20"/>
    <property type="match status" value="1"/>
</dbReference>
<dbReference type="EC" id="3.5.1.87" evidence="5"/>
<dbReference type="PIRSF" id="PIRSF001235">
    <property type="entry name" value="Amidase_carbamoylase"/>
    <property type="match status" value="1"/>
</dbReference>
<reference evidence="5 6" key="1">
    <citation type="submission" date="2018-06" db="EMBL/GenBank/DDBJ databases">
        <title>Spongiibacterium sp. HME9304 Genome sequencing and assembly.</title>
        <authorList>
            <person name="Kang H."/>
            <person name="Kim H."/>
            <person name="Joh K."/>
        </authorList>
    </citation>
    <scope>NUCLEOTIDE SEQUENCE [LARGE SCALE GENOMIC DNA]</scope>
    <source>
        <strain evidence="5 6">HME9304</strain>
    </source>
</reference>
<dbReference type="NCBIfam" id="TIGR01879">
    <property type="entry name" value="hydantase"/>
    <property type="match status" value="1"/>
</dbReference>
<comment type="cofactor">
    <cofactor evidence="3">
        <name>Zn(2+)</name>
        <dbReference type="ChEBI" id="CHEBI:29105"/>
    </cofactor>
    <text evidence="3">Binds 2 Zn(2+) ions per subunit.</text>
</comment>
<evidence type="ECO:0000313" key="6">
    <source>
        <dbReference type="Proteomes" id="UP000248536"/>
    </source>
</evidence>
<dbReference type="Proteomes" id="UP000248536">
    <property type="component" value="Chromosome"/>
</dbReference>
<protein>
    <submittedName>
        <fullName evidence="5">N-carbamoyl-L-amino-acid hydrolase</fullName>
        <ecNumber evidence="5">3.5.1.87</ecNumber>
    </submittedName>
</protein>
<dbReference type="NCBIfam" id="NF006769">
    <property type="entry name" value="PRK09290.1-3"/>
    <property type="match status" value="1"/>
</dbReference>
<feature type="binding site" evidence="3">
    <location>
        <position position="92"/>
    </location>
    <ligand>
        <name>Zn(2+)</name>
        <dbReference type="ChEBI" id="CHEBI:29105"/>
        <label>1</label>
    </ligand>
</feature>
<dbReference type="Gene3D" id="3.30.70.360">
    <property type="match status" value="1"/>
</dbReference>
<feature type="binding site" evidence="3">
    <location>
        <position position="188"/>
    </location>
    <ligand>
        <name>Zn(2+)</name>
        <dbReference type="ChEBI" id="CHEBI:29105"/>
        <label>1</label>
    </ligand>
</feature>
<dbReference type="PANTHER" id="PTHR32494">
    <property type="entry name" value="ALLANTOATE DEIMINASE-RELATED"/>
    <property type="match status" value="1"/>
</dbReference>
<comment type="similarity">
    <text evidence="1">Belongs to the peptidase M20 family.</text>
</comment>
<dbReference type="InterPro" id="IPR010158">
    <property type="entry name" value="Amidase_Cbmase"/>
</dbReference>
<dbReference type="EMBL" id="CP030104">
    <property type="protein sequence ID" value="AWX45554.1"/>
    <property type="molecule type" value="Genomic_DNA"/>
</dbReference>
<dbReference type="InterPro" id="IPR036264">
    <property type="entry name" value="Bact_exopeptidase_dim_dom"/>
</dbReference>
<dbReference type="RefSeq" id="WP_112379818.1">
    <property type="nucleotide sequence ID" value="NZ_CP030104.1"/>
</dbReference>
<keyword evidence="3" id="KW-0862">Zinc</keyword>
<keyword evidence="2 5" id="KW-0378">Hydrolase</keyword>
<dbReference type="NCBIfam" id="NF006771">
    <property type="entry name" value="PRK09290.1-5"/>
    <property type="match status" value="1"/>
</dbReference>
<evidence type="ECO:0000256" key="2">
    <source>
        <dbReference type="ARBA" id="ARBA00022801"/>
    </source>
</evidence>
<dbReference type="SUPFAM" id="SSF53187">
    <property type="entry name" value="Zn-dependent exopeptidases"/>
    <property type="match status" value="1"/>
</dbReference>
<proteinExistence type="inferred from homology"/>
<feature type="binding site" evidence="3">
    <location>
        <position position="127"/>
    </location>
    <ligand>
        <name>Zn(2+)</name>
        <dbReference type="ChEBI" id="CHEBI:29105"/>
        <label>2</label>
    </ligand>
</feature>
<sequence>MIKVNGDRLWKRLMEMSKIGGTAKGGVCRVALTDEDKQGRDLFIKWAKETGCNIDIDKIGNIYATRPGKDNSKPSIMIGSHLDSQPTGGKFDGVLGVLAGLEIMDTLNDLNIVTEIPVEIVSWTNEEGARFSPAMIASGVFSGDFSLDYAYERTDKEGKTLGEELERIGYKGSMEVGNRPYKATFELHIEQGPILEAKNKSVGIVTGVQGIRWYDLVLNGKETHAGPSPMEYRKDPVKALTEILPQIYRLAEIYSPDAKVTVGYIDAIPGVRNTVPGSLTMAIDLRHPDETVLSMLDKDLEHIITSHDGKLGVTSTLKEIWYSPPVKFSKECIDAVKNAAHDLKIPTMEIVSGAGHDAVYVSKVAPTSMIFIPCKEGLSHNEMESAKKVDVINGTNVLLNAVLQMAGIEVLNNEEILNKSK</sequence>
<dbReference type="OrthoDB" id="9769665at2"/>
<dbReference type="NCBIfam" id="NF009527">
    <property type="entry name" value="PRK12891.1"/>
    <property type="match status" value="1"/>
</dbReference>
<dbReference type="Gene3D" id="3.40.630.10">
    <property type="entry name" value="Zn peptidases"/>
    <property type="match status" value="1"/>
</dbReference>
<feature type="binding site" evidence="3">
    <location>
        <position position="92"/>
    </location>
    <ligand>
        <name>Zn(2+)</name>
        <dbReference type="ChEBI" id="CHEBI:29105"/>
        <label>2</label>
    </ligand>
</feature>
<dbReference type="PANTHER" id="PTHR32494:SF5">
    <property type="entry name" value="ALLANTOATE AMIDOHYDROLASE"/>
    <property type="match status" value="1"/>
</dbReference>
<evidence type="ECO:0000259" key="4">
    <source>
        <dbReference type="Pfam" id="PF07687"/>
    </source>
</evidence>
<organism evidence="5 6">
    <name type="scientific">Flagellimonas maritima</name>
    <dbReference type="NCBI Taxonomy" id="1383885"/>
    <lineage>
        <taxon>Bacteria</taxon>
        <taxon>Pseudomonadati</taxon>
        <taxon>Bacteroidota</taxon>
        <taxon>Flavobacteriia</taxon>
        <taxon>Flavobacteriales</taxon>
        <taxon>Flavobacteriaceae</taxon>
        <taxon>Flagellimonas</taxon>
    </lineage>
</organism>
<dbReference type="InterPro" id="IPR002933">
    <property type="entry name" value="Peptidase_M20"/>
</dbReference>
<dbReference type="GO" id="GO:0016813">
    <property type="term" value="F:hydrolase activity, acting on carbon-nitrogen (but not peptide) bonds, in linear amidines"/>
    <property type="evidence" value="ECO:0007669"/>
    <property type="project" value="InterPro"/>
</dbReference>
<dbReference type="KEGG" id="spon:HME9304_02575"/>
<evidence type="ECO:0000313" key="5">
    <source>
        <dbReference type="EMBL" id="AWX45554.1"/>
    </source>
</evidence>
<dbReference type="InterPro" id="IPR011650">
    <property type="entry name" value="Peptidase_M20_dimer"/>
</dbReference>
<dbReference type="SUPFAM" id="SSF55031">
    <property type="entry name" value="Bacterial exopeptidase dimerisation domain"/>
    <property type="match status" value="1"/>
</dbReference>
<dbReference type="GO" id="GO:0050538">
    <property type="term" value="F:N-carbamoyl-L-amino-acid hydrolase activity"/>
    <property type="evidence" value="ECO:0007669"/>
    <property type="project" value="UniProtKB-EC"/>
</dbReference>
<gene>
    <name evidence="5" type="ORF">HME9304_02575</name>
</gene>